<evidence type="ECO:0000256" key="9">
    <source>
        <dbReference type="ARBA" id="ARBA00023014"/>
    </source>
</evidence>
<dbReference type="Proteomes" id="UP000615326">
    <property type="component" value="Unassembled WGS sequence"/>
</dbReference>
<feature type="domain" description="2Fe-2S ferredoxin-type" evidence="13">
    <location>
        <begin position="1"/>
        <end position="83"/>
    </location>
</feature>
<dbReference type="SMART" id="SM00926">
    <property type="entry name" value="Molybdop_Fe4S4"/>
    <property type="match status" value="1"/>
</dbReference>
<dbReference type="InterPro" id="IPR054351">
    <property type="entry name" value="NADH_UbQ_OxRdtase_ferredoxin"/>
</dbReference>
<comment type="cofactor">
    <cofactor evidence="12">
        <name>[2Fe-2S] cluster</name>
        <dbReference type="ChEBI" id="CHEBI:190135"/>
    </cofactor>
    <text evidence="12">Binds 1 [2Fe-2S] cluster per subunit.</text>
</comment>
<evidence type="ECO:0000256" key="5">
    <source>
        <dbReference type="ARBA" id="ARBA00022719"/>
    </source>
</evidence>
<keyword evidence="17" id="KW-1185">Reference proteome</keyword>
<dbReference type="CDD" id="cd00207">
    <property type="entry name" value="fer2"/>
    <property type="match status" value="1"/>
</dbReference>
<evidence type="ECO:0000313" key="16">
    <source>
        <dbReference type="EMBL" id="NHO33688.1"/>
    </source>
</evidence>
<dbReference type="SMART" id="SM00929">
    <property type="entry name" value="NADH-G_4Fe-4S_3"/>
    <property type="match status" value="1"/>
</dbReference>
<keyword evidence="16" id="KW-0560">Oxidoreductase</keyword>
<evidence type="ECO:0000256" key="12">
    <source>
        <dbReference type="RuleBase" id="RU003525"/>
    </source>
</evidence>
<evidence type="ECO:0000256" key="6">
    <source>
        <dbReference type="ARBA" id="ARBA00022723"/>
    </source>
</evidence>
<evidence type="ECO:0000313" key="17">
    <source>
        <dbReference type="Proteomes" id="UP000615326"/>
    </source>
</evidence>
<dbReference type="PROSITE" id="PS51669">
    <property type="entry name" value="4FE4S_MOW_BIS_MGD"/>
    <property type="match status" value="1"/>
</dbReference>
<evidence type="ECO:0000256" key="11">
    <source>
        <dbReference type="ARBA" id="ARBA00047712"/>
    </source>
</evidence>
<keyword evidence="3 12" id="KW-0004">4Fe-4S</keyword>
<keyword evidence="4 12" id="KW-0001">2Fe-2S</keyword>
<keyword evidence="6 12" id="KW-0479">Metal-binding</keyword>
<dbReference type="Gene3D" id="3.40.50.740">
    <property type="match status" value="1"/>
</dbReference>
<evidence type="ECO:0000256" key="10">
    <source>
        <dbReference type="ARBA" id="ARBA00023027"/>
    </source>
</evidence>
<dbReference type="EC" id="7.1.1.-" evidence="12"/>
<organism evidence="16 17">
    <name type="scientific">Acetobacter fallax</name>
    <dbReference type="NCBI Taxonomy" id="1737473"/>
    <lineage>
        <taxon>Bacteria</taxon>
        <taxon>Pseudomonadati</taxon>
        <taxon>Pseudomonadota</taxon>
        <taxon>Alphaproteobacteria</taxon>
        <taxon>Acetobacterales</taxon>
        <taxon>Acetobacteraceae</taxon>
        <taxon>Acetobacter</taxon>
    </lineage>
</organism>
<name>A0ABX0KFF2_9PROT</name>
<evidence type="ECO:0000256" key="4">
    <source>
        <dbReference type="ARBA" id="ARBA00022714"/>
    </source>
</evidence>
<accession>A0ABX0KFF2</accession>
<dbReference type="CDD" id="cd02771">
    <property type="entry name" value="MopB_NDH-1_NuoG2-N7"/>
    <property type="match status" value="1"/>
</dbReference>
<dbReference type="InterPro" id="IPR036010">
    <property type="entry name" value="2Fe-2S_ferredoxin-like_sf"/>
</dbReference>
<keyword evidence="5 12" id="KW-0874">Quinone</keyword>
<comment type="catalytic activity">
    <reaction evidence="11 12">
        <text>a quinone + NADH + 5 H(+)(in) = a quinol + NAD(+) + 4 H(+)(out)</text>
        <dbReference type="Rhea" id="RHEA:57888"/>
        <dbReference type="ChEBI" id="CHEBI:15378"/>
        <dbReference type="ChEBI" id="CHEBI:24646"/>
        <dbReference type="ChEBI" id="CHEBI:57540"/>
        <dbReference type="ChEBI" id="CHEBI:57945"/>
        <dbReference type="ChEBI" id="CHEBI:132124"/>
    </reaction>
</comment>
<dbReference type="PROSITE" id="PS00643">
    <property type="entry name" value="COMPLEX1_75K_3"/>
    <property type="match status" value="1"/>
</dbReference>
<keyword evidence="7 12" id="KW-1278">Translocase</keyword>
<dbReference type="GO" id="GO:0016491">
    <property type="term" value="F:oxidoreductase activity"/>
    <property type="evidence" value="ECO:0007669"/>
    <property type="project" value="UniProtKB-KW"/>
</dbReference>
<reference evidence="16 17" key="1">
    <citation type="journal article" date="2020" name="Int. J. Syst. Evol. Microbiol.">
        <title>Novel acetic acid bacteria from cider fermentations: Acetobacter conturbans sp. nov. and Acetobacter fallax sp. nov.</title>
        <authorList>
            <person name="Sombolestani A.S."/>
            <person name="Cleenwerck I."/>
            <person name="Cnockaert M."/>
            <person name="Borremans W."/>
            <person name="Wieme A.D."/>
            <person name="De Vuyst L."/>
            <person name="Vandamme P."/>
        </authorList>
    </citation>
    <scope>NUCLEOTIDE SEQUENCE [LARGE SCALE GENOMIC DNA]</scope>
    <source>
        <strain evidence="16 17">LMG 1637</strain>
    </source>
</reference>
<dbReference type="Pfam" id="PF22117">
    <property type="entry name" value="Fer4_Nqo3"/>
    <property type="match status" value="1"/>
</dbReference>
<dbReference type="Pfam" id="PF00384">
    <property type="entry name" value="Molybdopterin"/>
    <property type="match status" value="1"/>
</dbReference>
<keyword evidence="10 12" id="KW-0520">NAD</keyword>
<dbReference type="PROSITE" id="PS00642">
    <property type="entry name" value="COMPLEX1_75K_2"/>
    <property type="match status" value="1"/>
</dbReference>
<comment type="cofactor">
    <cofactor evidence="1 12">
        <name>[4Fe-4S] cluster</name>
        <dbReference type="ChEBI" id="CHEBI:49883"/>
    </cofactor>
</comment>
<proteinExistence type="inferred from homology"/>
<evidence type="ECO:0000259" key="13">
    <source>
        <dbReference type="PROSITE" id="PS51085"/>
    </source>
</evidence>
<sequence>MTSIHIDGRTCPTRPDINLLQACLEAGASLPYFCWHPELGSVGACRQCAVRQFSGADDKTGRIVMACMTPVTDGTIVSIDDAEAREFREGVIEWMMVNHPHDCPVCEEGSECHLQDMTVMTGHNTRRYRFTKRTHRSQDLGPFVKHEMNRCIACYRCVRFYRDYAGGDDLAAFASHDNVYFGRAADGTLENAFSGNLVEICPTGVFTDKPFSGAYSRKWDMRGAPSVCVHCAVGCNTIVNARQETVRRVLNRYNGEVNRYVLCDRGRFGHGFVNAASRIRTPLRRINGQLVPVSTQDAMAQFSRMAARGPVVGIASSRASLESCFSLRVLVGADRFSTGQSRQEQDCAELGLSLLRTHPGLIPALHDMESADAVLVLGEDVSATAPRLGLSLRQSVRQASFRAADAAKVPRWMDAAVRTLGSECSSALFIATPAPTDLDSIAQETFHAAPDDIARLGFAIAHRIDPAAPAVSDLVESQAALADRIAMALVAAKKPLVVSGMQYGSPALMRAAAGIAAALATKTPVAALSLVFPDCNSMGLAMVGGLSLDAVLEKAEAGEIATLVILENDLSRHLDPAVLAKLTEAVPGIVIIDHTMTPLCETACLVLPAAPFTECSGTIVSQEGRAQRYFPVVFPSAPIQSGWRWVQALGQHIIVEDEAASAEIRATGLTDWRRMDDVTLALARDIPVLAAAVGAAPGADYRLEEQRPRNEPHRASGRTVIRSHISVRDQPPPASPDTPFSNSMEGAYGPDMPAALVPYFRTPAWNSVQSLSRFQQEIGGAMRGGDPGVRLFADLSSDQQDNRQPLYSYSLDIPAAFRPQSDKVLLLPEGRLFGSEELSLHSPPVAARSAAPALGLPAGDVPPGRVTLHLNGGVHDLPVQEIAGLPEGIALCPPHMVSRAFVFPCQASLSTADGKGKRT</sequence>
<dbReference type="Gene3D" id="3.10.20.740">
    <property type="match status" value="1"/>
</dbReference>
<gene>
    <name evidence="16" type="primary">nuoG</name>
    <name evidence="16" type="ORF">GOB84_14225</name>
</gene>
<dbReference type="InterPro" id="IPR001041">
    <property type="entry name" value="2Fe-2S_ferredoxin-type"/>
</dbReference>
<dbReference type="InterPro" id="IPR006963">
    <property type="entry name" value="Mopterin_OxRdtase_4Fe-4S_dom"/>
</dbReference>
<dbReference type="EMBL" id="WOSW01000035">
    <property type="protein sequence ID" value="NHO33688.1"/>
    <property type="molecule type" value="Genomic_DNA"/>
</dbReference>
<evidence type="ECO:0000259" key="14">
    <source>
        <dbReference type="PROSITE" id="PS51669"/>
    </source>
</evidence>
<dbReference type="PANTHER" id="PTHR43105:SF10">
    <property type="entry name" value="NADH-QUINONE OXIDOREDUCTASE SUBUNIT G"/>
    <property type="match status" value="1"/>
</dbReference>
<dbReference type="NCBIfam" id="TIGR01973">
    <property type="entry name" value="NuoG"/>
    <property type="match status" value="1"/>
</dbReference>
<dbReference type="InterPro" id="IPR019574">
    <property type="entry name" value="NADH_UbQ_OxRdtase_Gsu_4Fe4S-bd"/>
</dbReference>
<evidence type="ECO:0000256" key="8">
    <source>
        <dbReference type="ARBA" id="ARBA00023004"/>
    </source>
</evidence>
<dbReference type="RefSeq" id="WP_173578177.1">
    <property type="nucleotide sequence ID" value="NZ_WOSW01000035.1"/>
</dbReference>
<keyword evidence="8 12" id="KW-0408">Iron</keyword>
<feature type="domain" description="4Fe-4S His(Cys)3-ligated-type" evidence="15">
    <location>
        <begin position="83"/>
        <end position="122"/>
    </location>
</feature>
<keyword evidence="9 12" id="KW-0411">Iron-sulfur</keyword>
<feature type="domain" description="4Fe-4S Mo/W bis-MGD-type" evidence="14">
    <location>
        <begin position="221"/>
        <end position="277"/>
    </location>
</feature>
<dbReference type="Pfam" id="PF04879">
    <property type="entry name" value="Molybdop_Fe4S4"/>
    <property type="match status" value="1"/>
</dbReference>
<dbReference type="SUPFAM" id="SSF54862">
    <property type="entry name" value="4Fe-4S ferredoxins"/>
    <property type="match status" value="1"/>
</dbReference>
<evidence type="ECO:0000256" key="1">
    <source>
        <dbReference type="ARBA" id="ARBA00001966"/>
    </source>
</evidence>
<comment type="function">
    <text evidence="12">NDH-1 shuttles electrons from NADH, via FMN and iron-sulfur (Fe-S) centers, to quinones in the respiratory chain. Couples the redox reaction to proton translocation (for every two electrons transferred, four hydrogen ions are translocated across the cytoplasmic membrane), and thus conserves the redox energy in a proton gradient.</text>
</comment>
<dbReference type="InterPro" id="IPR006656">
    <property type="entry name" value="Mopterin_OxRdtase"/>
</dbReference>
<dbReference type="Gene3D" id="3.30.200.210">
    <property type="match status" value="1"/>
</dbReference>
<dbReference type="InterPro" id="IPR000283">
    <property type="entry name" value="NADH_UbQ_OxRdtase_75kDa_su_CS"/>
</dbReference>
<evidence type="ECO:0000256" key="3">
    <source>
        <dbReference type="ARBA" id="ARBA00022485"/>
    </source>
</evidence>
<dbReference type="PROSITE" id="PS00641">
    <property type="entry name" value="COMPLEX1_75K_1"/>
    <property type="match status" value="1"/>
</dbReference>
<comment type="caution">
    <text evidence="16">The sequence shown here is derived from an EMBL/GenBank/DDBJ whole genome shotgun (WGS) entry which is preliminary data.</text>
</comment>
<evidence type="ECO:0000256" key="7">
    <source>
        <dbReference type="ARBA" id="ARBA00022967"/>
    </source>
</evidence>
<protein>
    <recommendedName>
        <fullName evidence="12">NADH-quinone oxidoreductase</fullName>
        <ecNumber evidence="12">7.1.1.-</ecNumber>
    </recommendedName>
</protein>
<dbReference type="InterPro" id="IPR010228">
    <property type="entry name" value="NADH_UbQ_OxRdtase_Gsu"/>
</dbReference>
<dbReference type="PANTHER" id="PTHR43105">
    <property type="entry name" value="RESPIRATORY NITRATE REDUCTASE"/>
    <property type="match status" value="1"/>
</dbReference>
<dbReference type="SUPFAM" id="SSF53706">
    <property type="entry name" value="Formate dehydrogenase/DMSO reductase, domains 1-3"/>
    <property type="match status" value="1"/>
</dbReference>
<evidence type="ECO:0000256" key="2">
    <source>
        <dbReference type="ARBA" id="ARBA00005404"/>
    </source>
</evidence>
<dbReference type="Pfam" id="PF13510">
    <property type="entry name" value="Fer2_4"/>
    <property type="match status" value="1"/>
</dbReference>
<dbReference type="PROSITE" id="PS51085">
    <property type="entry name" value="2FE2S_FER_2"/>
    <property type="match status" value="1"/>
</dbReference>
<dbReference type="SUPFAM" id="SSF54292">
    <property type="entry name" value="2Fe-2S ferredoxin-like"/>
    <property type="match status" value="1"/>
</dbReference>
<dbReference type="PROSITE" id="PS51839">
    <property type="entry name" value="4FE4S_HC3"/>
    <property type="match status" value="1"/>
</dbReference>
<dbReference type="Pfam" id="PF10588">
    <property type="entry name" value="NADH-G_4Fe-4S_3"/>
    <property type="match status" value="1"/>
</dbReference>
<evidence type="ECO:0000259" key="15">
    <source>
        <dbReference type="PROSITE" id="PS51839"/>
    </source>
</evidence>
<comment type="similarity">
    <text evidence="2 12">Belongs to the complex I 75 kDa subunit family.</text>
</comment>
<dbReference type="InterPro" id="IPR050123">
    <property type="entry name" value="Prok_molybdopt-oxidoreductase"/>
</dbReference>